<dbReference type="EMBL" id="NBWZ01000001">
    <property type="protein sequence ID" value="RFA10711.1"/>
    <property type="molecule type" value="Genomic_DNA"/>
</dbReference>
<feature type="transmembrane region" description="Helical" evidence="9">
    <location>
        <begin position="131"/>
        <end position="153"/>
    </location>
</feature>
<evidence type="ECO:0000256" key="7">
    <source>
        <dbReference type="ARBA" id="ARBA00023136"/>
    </source>
</evidence>
<feature type="domain" description="Major facilitator superfamily (MFS) profile" evidence="10">
    <location>
        <begin position="39"/>
        <end position="467"/>
    </location>
</feature>
<feature type="transmembrane region" description="Helical" evidence="9">
    <location>
        <begin position="165"/>
        <end position="186"/>
    </location>
</feature>
<feature type="transmembrane region" description="Helical" evidence="9">
    <location>
        <begin position="280"/>
        <end position="303"/>
    </location>
</feature>
<dbReference type="AlphaFoldDB" id="A0A3E0VLW6"/>
<feature type="transmembrane region" description="Helical" evidence="9">
    <location>
        <begin position="76"/>
        <end position="94"/>
    </location>
</feature>
<name>A0A3E0VLW6_9MICO</name>
<feature type="transmembrane region" description="Helical" evidence="9">
    <location>
        <begin position="347"/>
        <end position="368"/>
    </location>
</feature>
<keyword evidence="6 9" id="KW-1133">Transmembrane helix</keyword>
<protein>
    <submittedName>
        <fullName evidence="11">MFS transporter</fullName>
    </submittedName>
</protein>
<feature type="transmembrane region" description="Helical" evidence="9">
    <location>
        <begin position="412"/>
        <end position="432"/>
    </location>
</feature>
<dbReference type="CDD" id="cd17359">
    <property type="entry name" value="MFS_XylE_like"/>
    <property type="match status" value="1"/>
</dbReference>
<keyword evidence="7 9" id="KW-0472">Membrane</keyword>
<feature type="transmembrane region" description="Helical" evidence="9">
    <location>
        <begin position="438"/>
        <end position="460"/>
    </location>
</feature>
<evidence type="ECO:0000256" key="2">
    <source>
        <dbReference type="ARBA" id="ARBA00010992"/>
    </source>
</evidence>
<evidence type="ECO:0000313" key="12">
    <source>
        <dbReference type="Proteomes" id="UP000256486"/>
    </source>
</evidence>
<evidence type="ECO:0000256" key="5">
    <source>
        <dbReference type="ARBA" id="ARBA00022692"/>
    </source>
</evidence>
<dbReference type="Gene3D" id="1.20.1250.20">
    <property type="entry name" value="MFS general substrate transporter like domains"/>
    <property type="match status" value="1"/>
</dbReference>
<feature type="transmembrane region" description="Helical" evidence="9">
    <location>
        <begin position="315"/>
        <end position="340"/>
    </location>
</feature>
<evidence type="ECO:0000256" key="1">
    <source>
        <dbReference type="ARBA" id="ARBA00004651"/>
    </source>
</evidence>
<gene>
    <name evidence="11" type="ORF">B7R54_16980</name>
</gene>
<dbReference type="PROSITE" id="PS50850">
    <property type="entry name" value="MFS"/>
    <property type="match status" value="1"/>
</dbReference>
<comment type="similarity">
    <text evidence="2 8">Belongs to the major facilitator superfamily. Sugar transporter (TC 2.A.1.1) family.</text>
</comment>
<dbReference type="OrthoDB" id="4008739at2"/>
<feature type="transmembrane region" description="Helical" evidence="9">
    <location>
        <begin position="35"/>
        <end position="64"/>
    </location>
</feature>
<keyword evidence="12" id="KW-1185">Reference proteome</keyword>
<comment type="subcellular location">
    <subcellularLocation>
        <location evidence="1">Cell membrane</location>
        <topology evidence="1">Multi-pass membrane protein</topology>
    </subcellularLocation>
</comment>
<dbReference type="InterPro" id="IPR050814">
    <property type="entry name" value="Myo-inositol_Transporter"/>
</dbReference>
<dbReference type="SUPFAM" id="SSF103473">
    <property type="entry name" value="MFS general substrate transporter"/>
    <property type="match status" value="1"/>
</dbReference>
<keyword evidence="4" id="KW-1003">Cell membrane</keyword>
<dbReference type="FunFam" id="1.20.1250.20:FF:000073">
    <property type="entry name" value="MFS myo-inositol transporter, putative"/>
    <property type="match status" value="1"/>
</dbReference>
<dbReference type="Pfam" id="PF00083">
    <property type="entry name" value="Sugar_tr"/>
    <property type="match status" value="1"/>
</dbReference>
<evidence type="ECO:0000256" key="6">
    <source>
        <dbReference type="ARBA" id="ARBA00022989"/>
    </source>
</evidence>
<evidence type="ECO:0000256" key="4">
    <source>
        <dbReference type="ARBA" id="ARBA00022475"/>
    </source>
</evidence>
<dbReference type="InterPro" id="IPR047984">
    <property type="entry name" value="XylE-like"/>
</dbReference>
<keyword evidence="5 9" id="KW-0812">Transmembrane</keyword>
<feature type="transmembrane region" description="Helical" evidence="9">
    <location>
        <begin position="198"/>
        <end position="217"/>
    </location>
</feature>
<reference evidence="11 12" key="1">
    <citation type="submission" date="2017-04" db="EMBL/GenBank/DDBJ databases">
        <title>Comparative genome analysis of Subtercola boreus.</title>
        <authorList>
            <person name="Cho Y.-J."/>
            <person name="Cho A."/>
            <person name="Kim O.-S."/>
            <person name="Lee J.-I."/>
        </authorList>
    </citation>
    <scope>NUCLEOTIDE SEQUENCE [LARGE SCALE GENOMIC DNA]</scope>
    <source>
        <strain evidence="11 12">K300</strain>
    </source>
</reference>
<dbReference type="InterPro" id="IPR003663">
    <property type="entry name" value="Sugar/inositol_transpt"/>
</dbReference>
<proteinExistence type="inferred from homology"/>
<dbReference type="PANTHER" id="PTHR48020">
    <property type="entry name" value="PROTON MYO-INOSITOL COTRANSPORTER"/>
    <property type="match status" value="1"/>
</dbReference>
<dbReference type="InterPro" id="IPR036259">
    <property type="entry name" value="MFS_trans_sf"/>
</dbReference>
<accession>A0A3E0VLW6</accession>
<evidence type="ECO:0000256" key="3">
    <source>
        <dbReference type="ARBA" id="ARBA00022448"/>
    </source>
</evidence>
<keyword evidence="3 8" id="KW-0813">Transport</keyword>
<dbReference type="Proteomes" id="UP000256486">
    <property type="component" value="Unassembled WGS sequence"/>
</dbReference>
<dbReference type="PROSITE" id="PS00217">
    <property type="entry name" value="SUGAR_TRANSPORT_2"/>
    <property type="match status" value="1"/>
</dbReference>
<evidence type="ECO:0000256" key="9">
    <source>
        <dbReference type="SAM" id="Phobius"/>
    </source>
</evidence>
<dbReference type="PANTHER" id="PTHR48020:SF12">
    <property type="entry name" value="PROTON MYO-INOSITOL COTRANSPORTER"/>
    <property type="match status" value="1"/>
</dbReference>
<feature type="transmembrane region" description="Helical" evidence="9">
    <location>
        <begin position="106"/>
        <end position="125"/>
    </location>
</feature>
<dbReference type="InterPro" id="IPR005828">
    <property type="entry name" value="MFS_sugar_transport-like"/>
</dbReference>
<sequence length="497" mass="52888">MRRPILGPVHLNGEVHHVTSASLGSQRAGGAHRGYLVKLTIISTLGGLLFGYDTGVISGALLYMKDALQMNSVEEALVVSALLFPGAAGGALIGGRLADRIGRRGTLIACAITFFIGAIGCALAPTVAVMIIARIVLGLGVGAAAVTCPLYLAEMAPTHLRGRMVTINELMIVTGQMLAFAINAALDALIHDPSVWRVMLGVATIPALALLIGMLVLPESPRFLAIKGRFDRAREILELSRTGSEAKHDYDEIVTSTKNASQERGQAWRDLKANRWMRRLLYVGCGLAIVQQATGINTVNYYAPTILESSGLGVSASLVATIGVGATSVVTTILGIWLLGFVGRKKMLIIGFSGVVAAQALLAITFTLPQSDATSYLILACMMLFVAFVQCFIGTCVWLLLSEIFPLAIRGFAMGIAVFVLWTVNAAISFLFPIVNEALGSTGTFALFVLINLISLVFVARTVPETKGRSLEEIENDFRTQAISTIQVNAALAKSRR</sequence>
<evidence type="ECO:0000313" key="11">
    <source>
        <dbReference type="EMBL" id="RFA10711.1"/>
    </source>
</evidence>
<dbReference type="InterPro" id="IPR005829">
    <property type="entry name" value="Sugar_transporter_CS"/>
</dbReference>
<feature type="transmembrane region" description="Helical" evidence="9">
    <location>
        <begin position="374"/>
        <end position="400"/>
    </location>
</feature>
<evidence type="ECO:0000256" key="8">
    <source>
        <dbReference type="RuleBase" id="RU003346"/>
    </source>
</evidence>
<dbReference type="GO" id="GO:0022857">
    <property type="term" value="F:transmembrane transporter activity"/>
    <property type="evidence" value="ECO:0007669"/>
    <property type="project" value="InterPro"/>
</dbReference>
<dbReference type="NCBIfam" id="TIGR00879">
    <property type="entry name" value="SP"/>
    <property type="match status" value="1"/>
</dbReference>
<evidence type="ECO:0000259" key="10">
    <source>
        <dbReference type="PROSITE" id="PS50850"/>
    </source>
</evidence>
<dbReference type="InterPro" id="IPR020846">
    <property type="entry name" value="MFS_dom"/>
</dbReference>
<dbReference type="GO" id="GO:0005886">
    <property type="term" value="C:plasma membrane"/>
    <property type="evidence" value="ECO:0007669"/>
    <property type="project" value="UniProtKB-SubCell"/>
</dbReference>
<comment type="caution">
    <text evidence="11">The sequence shown here is derived from an EMBL/GenBank/DDBJ whole genome shotgun (WGS) entry which is preliminary data.</text>
</comment>
<dbReference type="PRINTS" id="PR00171">
    <property type="entry name" value="SUGRTRNSPORT"/>
</dbReference>
<dbReference type="PROSITE" id="PS00216">
    <property type="entry name" value="SUGAR_TRANSPORT_1"/>
    <property type="match status" value="1"/>
</dbReference>
<organism evidence="11 12">
    <name type="scientific">Subtercola boreus</name>
    <dbReference type="NCBI Taxonomy" id="120213"/>
    <lineage>
        <taxon>Bacteria</taxon>
        <taxon>Bacillati</taxon>
        <taxon>Actinomycetota</taxon>
        <taxon>Actinomycetes</taxon>
        <taxon>Micrococcales</taxon>
        <taxon>Microbacteriaceae</taxon>
        <taxon>Subtercola</taxon>
    </lineage>
</organism>